<evidence type="ECO:0000313" key="1">
    <source>
        <dbReference type="EMBL" id="VDC51454.1"/>
    </source>
</evidence>
<reference evidence="1 2" key="1">
    <citation type="submission" date="2018-11" db="EMBL/GenBank/DDBJ databases">
        <authorList>
            <person name="Peiro R."/>
            <person name="Begona"/>
            <person name="Cbmso G."/>
            <person name="Lopez M."/>
            <person name="Gonzalez S."/>
            <person name="Sacristan E."/>
            <person name="Castillo E."/>
        </authorList>
    </citation>
    <scope>NUCLEOTIDE SEQUENCE [LARGE SCALE GENOMIC DNA]</scope>
    <source>
        <strain evidence="1">Brev_genome</strain>
    </source>
</reference>
<sequence>MSAMSSLYELQPDIELKVAAISDVAEEPSIRGGDRLPIMVLEDVVSRNPAYSHFFSEEIRLKRQRRSKVADIGIDYSSPNLVANFATLGPSAQAKSVDRIKRKLFDLIVQRDAEQSTFLPRAHEMIVYSPGISDPLITEKQREMLDEVHDELGEQSKREEIGFLPVTGIGEITQRILETPFGHA</sequence>
<protein>
    <submittedName>
        <fullName evidence="1">Uncharacterized protein</fullName>
    </submittedName>
</protein>
<keyword evidence="2" id="KW-1185">Reference proteome</keyword>
<comment type="caution">
    <text evidence="1">The sequence shown here is derived from an EMBL/GenBank/DDBJ whole genome shotgun (WGS) entry which is preliminary data.</text>
</comment>
<organism evidence="1 2">
    <name type="scientific">Brevundimonas mediterranea</name>
    <dbReference type="NCBI Taxonomy" id="74329"/>
    <lineage>
        <taxon>Bacteria</taxon>
        <taxon>Pseudomonadati</taxon>
        <taxon>Pseudomonadota</taxon>
        <taxon>Alphaproteobacteria</taxon>
        <taxon>Caulobacterales</taxon>
        <taxon>Caulobacteraceae</taxon>
        <taxon>Brevundimonas</taxon>
    </lineage>
</organism>
<evidence type="ECO:0000313" key="2">
    <source>
        <dbReference type="Proteomes" id="UP000289220"/>
    </source>
</evidence>
<dbReference type="EMBL" id="UXHF01000006">
    <property type="protein sequence ID" value="VDC51454.1"/>
    <property type="molecule type" value="Genomic_DNA"/>
</dbReference>
<dbReference type="Proteomes" id="UP000289220">
    <property type="component" value="Unassembled WGS sequence"/>
</dbReference>
<dbReference type="AlphaFoldDB" id="A0A7Z9C7Y9"/>
<accession>A0A7Z9C7Y9</accession>
<name>A0A7Z9C7Y9_9CAUL</name>
<gene>
    <name evidence="1" type="ORF">BREV_BREV_00523</name>
</gene>
<proteinExistence type="predicted"/>